<reference evidence="1" key="1">
    <citation type="submission" date="2017-12" db="EMBL/GenBank/DDBJ databases">
        <authorList>
            <person name="Katneni V.K."/>
            <person name="Shekhar M.S."/>
            <person name="Otta S.K."/>
            <person name="Karthic K."/>
            <person name="Jangam A.K."/>
            <person name="Gopikrishna G."/>
            <person name="Vijayan K.K."/>
        </authorList>
    </citation>
    <scope>NUCLEOTIDE SEQUENCE [LARGE SCALE GENOMIC DNA]</scope>
    <source>
        <strain evidence="1">IN_AP4RU</strain>
    </source>
</reference>
<evidence type="ECO:0000313" key="1">
    <source>
        <dbReference type="EMBL" id="AUO15165.1"/>
    </source>
</evidence>
<name>A0A2I6SC76_9VIRU</name>
<proteinExistence type="predicted"/>
<reference evidence="1" key="2">
    <citation type="journal article" date="2018" name="Genome Announc.">
        <title>First Report of a Complete Genome Sequence of White spot syndrome virus from India.</title>
        <authorList>
            <person name="Vinaya Kumar K."/>
            <person name="Shekhar M.S."/>
            <person name="Otta S.K."/>
            <person name="Karthic K."/>
            <person name="Ashok Kumar J."/>
            <person name="Gopikrishna G."/>
            <person name="Vijayan K.K."/>
        </authorList>
    </citation>
    <scope>NUCLEOTIDE SEQUENCE</scope>
    <source>
        <strain evidence="1">IN_AP4RU</strain>
    </source>
</reference>
<organism evidence="1">
    <name type="scientific">White spot syndrome virus</name>
    <dbReference type="NCBI Taxonomy" id="342409"/>
    <lineage>
        <taxon>Viruses</taxon>
        <taxon>Viruses incertae sedis</taxon>
        <taxon>Naldaviricetes</taxon>
        <taxon>Nimaviridae</taxon>
        <taxon>Whispovirus</taxon>
    </lineage>
</organism>
<dbReference type="Proteomes" id="UP000267352">
    <property type="component" value="Segment"/>
</dbReference>
<dbReference type="EMBL" id="MG702567">
    <property type="protein sequence ID" value="AUO15165.1"/>
    <property type="molecule type" value="Genomic_DNA"/>
</dbReference>
<sequence length="94" mass="10721">MAKELNSYYNWFIYSKDTDMEKLARVCRMIIGIVKAVLRLTNKTESLVDTNALSDIFKLPVIPIDDTKTLAINIVVFTLNNVIKPWMVSVQANV</sequence>
<accession>A0A2I6SC76</accession>
<protein>
    <submittedName>
        <fullName evidence="1">WSSV391</fullName>
    </submittedName>
</protein>